<dbReference type="GO" id="GO:0042800">
    <property type="term" value="F:histone H3K4 methyltransferase activity"/>
    <property type="evidence" value="ECO:0007669"/>
    <property type="project" value="TreeGrafter"/>
</dbReference>
<organism evidence="1 2">
    <name type="scientific">Trichonephila clavata</name>
    <name type="common">Joro spider</name>
    <name type="synonym">Nephila clavata</name>
    <dbReference type="NCBI Taxonomy" id="2740835"/>
    <lineage>
        <taxon>Eukaryota</taxon>
        <taxon>Metazoa</taxon>
        <taxon>Ecdysozoa</taxon>
        <taxon>Arthropoda</taxon>
        <taxon>Chelicerata</taxon>
        <taxon>Arachnida</taxon>
        <taxon>Araneae</taxon>
        <taxon>Araneomorphae</taxon>
        <taxon>Entelegynae</taxon>
        <taxon>Araneoidea</taxon>
        <taxon>Nephilidae</taxon>
        <taxon>Trichonephila</taxon>
    </lineage>
</organism>
<dbReference type="GO" id="GO:0006303">
    <property type="term" value="P:double-strand break repair via nonhomologous end joining"/>
    <property type="evidence" value="ECO:0007669"/>
    <property type="project" value="TreeGrafter"/>
</dbReference>
<dbReference type="GO" id="GO:0044547">
    <property type="term" value="F:DNA topoisomerase binding"/>
    <property type="evidence" value="ECO:0007669"/>
    <property type="project" value="TreeGrafter"/>
</dbReference>
<proteinExistence type="predicted"/>
<dbReference type="Proteomes" id="UP000887116">
    <property type="component" value="Unassembled WGS sequence"/>
</dbReference>
<dbReference type="GO" id="GO:0044774">
    <property type="term" value="P:mitotic DNA integrity checkpoint signaling"/>
    <property type="evidence" value="ECO:0007669"/>
    <property type="project" value="TreeGrafter"/>
</dbReference>
<dbReference type="GO" id="GO:0005634">
    <property type="term" value="C:nucleus"/>
    <property type="evidence" value="ECO:0007669"/>
    <property type="project" value="TreeGrafter"/>
</dbReference>
<dbReference type="GO" id="GO:0000014">
    <property type="term" value="F:single-stranded DNA endodeoxyribonuclease activity"/>
    <property type="evidence" value="ECO:0007669"/>
    <property type="project" value="TreeGrafter"/>
</dbReference>
<name>A0A8X6F5N3_TRICU</name>
<dbReference type="GO" id="GO:0031297">
    <property type="term" value="P:replication fork processing"/>
    <property type="evidence" value="ECO:0007669"/>
    <property type="project" value="TreeGrafter"/>
</dbReference>
<dbReference type="GO" id="GO:0003690">
    <property type="term" value="F:double-stranded DNA binding"/>
    <property type="evidence" value="ECO:0007669"/>
    <property type="project" value="TreeGrafter"/>
</dbReference>
<dbReference type="GO" id="GO:0015074">
    <property type="term" value="P:DNA integration"/>
    <property type="evidence" value="ECO:0007669"/>
    <property type="project" value="TreeGrafter"/>
</dbReference>
<evidence type="ECO:0000313" key="2">
    <source>
        <dbReference type="Proteomes" id="UP000887116"/>
    </source>
</evidence>
<dbReference type="EMBL" id="BMAO01020965">
    <property type="protein sequence ID" value="GFQ71032.1"/>
    <property type="molecule type" value="Genomic_DNA"/>
</dbReference>
<keyword evidence="2" id="KW-1185">Reference proteome</keyword>
<dbReference type="AlphaFoldDB" id="A0A8X6F5N3"/>
<comment type="caution">
    <text evidence="1">The sequence shown here is derived from an EMBL/GenBank/DDBJ whole genome shotgun (WGS) entry which is preliminary data.</text>
</comment>
<protein>
    <submittedName>
        <fullName evidence="1">Uncharacterized protein</fullName>
    </submittedName>
</protein>
<dbReference type="InterPro" id="IPR052709">
    <property type="entry name" value="Transposase-MT_Hybrid"/>
</dbReference>
<reference evidence="1" key="1">
    <citation type="submission" date="2020-07" db="EMBL/GenBank/DDBJ databases">
        <title>Multicomponent nature underlies the extraordinary mechanical properties of spider dragline silk.</title>
        <authorList>
            <person name="Kono N."/>
            <person name="Nakamura H."/>
            <person name="Mori M."/>
            <person name="Yoshida Y."/>
            <person name="Ohtoshi R."/>
            <person name="Malay A.D."/>
            <person name="Moran D.A.P."/>
            <person name="Tomita M."/>
            <person name="Numata K."/>
            <person name="Arakawa K."/>
        </authorList>
    </citation>
    <scope>NUCLEOTIDE SEQUENCE</scope>
</reference>
<dbReference type="GO" id="GO:0046975">
    <property type="term" value="F:histone H3K36 methyltransferase activity"/>
    <property type="evidence" value="ECO:0007669"/>
    <property type="project" value="TreeGrafter"/>
</dbReference>
<evidence type="ECO:0000313" key="1">
    <source>
        <dbReference type="EMBL" id="GFQ71032.1"/>
    </source>
</evidence>
<dbReference type="PANTHER" id="PTHR46060:SF2">
    <property type="entry name" value="HISTONE-LYSINE N-METHYLTRANSFERASE SETMAR"/>
    <property type="match status" value="1"/>
</dbReference>
<dbReference type="GO" id="GO:0003697">
    <property type="term" value="F:single-stranded DNA binding"/>
    <property type="evidence" value="ECO:0007669"/>
    <property type="project" value="TreeGrafter"/>
</dbReference>
<dbReference type="PANTHER" id="PTHR46060">
    <property type="entry name" value="MARINER MOS1 TRANSPOSASE-LIKE PROTEIN"/>
    <property type="match status" value="1"/>
</dbReference>
<sequence>MTSSTVSGCRQSSKTLLETKPLSKCYGCCLGILSGLILHIFLNPGGTITVDKYCKEIDEIYQKLVHKRPALITMKAPKLRDKARPHVSMIIRQKLYALGY</sequence>
<dbReference type="GO" id="GO:0000793">
    <property type="term" value="C:condensed chromosome"/>
    <property type="evidence" value="ECO:0007669"/>
    <property type="project" value="TreeGrafter"/>
</dbReference>
<dbReference type="GO" id="GO:0035861">
    <property type="term" value="C:site of double-strand break"/>
    <property type="evidence" value="ECO:0007669"/>
    <property type="project" value="TreeGrafter"/>
</dbReference>
<accession>A0A8X6F5N3</accession>
<dbReference type="GO" id="GO:0000729">
    <property type="term" value="P:DNA double-strand break processing"/>
    <property type="evidence" value="ECO:0007669"/>
    <property type="project" value="TreeGrafter"/>
</dbReference>
<dbReference type="Gene3D" id="3.30.420.10">
    <property type="entry name" value="Ribonuclease H-like superfamily/Ribonuclease H"/>
    <property type="match status" value="1"/>
</dbReference>
<gene>
    <name evidence="1" type="ORF">TNCT_618961</name>
</gene>
<dbReference type="InterPro" id="IPR036397">
    <property type="entry name" value="RNaseH_sf"/>
</dbReference>
<dbReference type="OrthoDB" id="8024423at2759"/>